<evidence type="ECO:0000256" key="4">
    <source>
        <dbReference type="ARBA" id="ARBA00006388"/>
    </source>
</evidence>
<proteinExistence type="inferred from homology"/>
<evidence type="ECO:0000256" key="16">
    <source>
        <dbReference type="ARBA" id="ARBA00023242"/>
    </source>
</evidence>
<dbReference type="GO" id="GO:0005737">
    <property type="term" value="C:cytoplasm"/>
    <property type="evidence" value="ECO:0007669"/>
    <property type="project" value="TreeGrafter"/>
</dbReference>
<dbReference type="AlphaFoldDB" id="A0A835YI40"/>
<comment type="function">
    <text evidence="18">Ubiquitin-protein ligase which is mainly involved pre-mRNA splicing and DNA repair. Required for pre-mRNA splicing as component of the spliceosome.</text>
</comment>
<feature type="coiled-coil region" evidence="19">
    <location>
        <begin position="115"/>
        <end position="142"/>
    </location>
</feature>
<dbReference type="InterPro" id="IPR038959">
    <property type="entry name" value="Prp19"/>
</dbReference>
<organism evidence="21 22">
    <name type="scientific">Tribonema minus</name>
    <dbReference type="NCBI Taxonomy" id="303371"/>
    <lineage>
        <taxon>Eukaryota</taxon>
        <taxon>Sar</taxon>
        <taxon>Stramenopiles</taxon>
        <taxon>Ochrophyta</taxon>
        <taxon>PX clade</taxon>
        <taxon>Xanthophyceae</taxon>
        <taxon>Tribonematales</taxon>
        <taxon>Tribonemataceae</taxon>
        <taxon>Tribonema</taxon>
    </lineage>
</organism>
<keyword evidence="16 18" id="KW-0539">Nucleus</keyword>
<evidence type="ECO:0000256" key="8">
    <source>
        <dbReference type="ARBA" id="ARBA00022664"/>
    </source>
</evidence>
<dbReference type="FunFam" id="3.30.40.10:FF:000027">
    <property type="entry name" value="Pre-mRNA-processing factor 19, putative"/>
    <property type="match status" value="1"/>
</dbReference>
<dbReference type="InterPro" id="IPR015943">
    <property type="entry name" value="WD40/YVTN_repeat-like_dom_sf"/>
</dbReference>
<dbReference type="Pfam" id="PF08606">
    <property type="entry name" value="Prp19"/>
    <property type="match status" value="1"/>
</dbReference>
<feature type="repeat" description="WD" evidence="17">
    <location>
        <begin position="340"/>
        <end position="381"/>
    </location>
</feature>
<keyword evidence="15 18" id="KW-0234">DNA repair</keyword>
<comment type="similarity">
    <text evidence="4 18">Belongs to the WD repeat PRP19 family.</text>
</comment>
<name>A0A835YI40_9STRA</name>
<dbReference type="InterPro" id="IPR020472">
    <property type="entry name" value="WD40_PAC1"/>
</dbReference>
<dbReference type="CDD" id="cd00200">
    <property type="entry name" value="WD40"/>
    <property type="match status" value="1"/>
</dbReference>
<evidence type="ECO:0000256" key="7">
    <source>
        <dbReference type="ARBA" id="ARBA00022574"/>
    </source>
</evidence>
<evidence type="ECO:0000256" key="1">
    <source>
        <dbReference type="ARBA" id="ARBA00000900"/>
    </source>
</evidence>
<evidence type="ECO:0000256" key="19">
    <source>
        <dbReference type="SAM" id="Coils"/>
    </source>
</evidence>
<dbReference type="PROSITE" id="PS00678">
    <property type="entry name" value="WD_REPEATS_1"/>
    <property type="match status" value="3"/>
</dbReference>
<evidence type="ECO:0000256" key="5">
    <source>
        <dbReference type="ARBA" id="ARBA00012483"/>
    </source>
</evidence>
<dbReference type="UniPathway" id="UPA00143"/>
<dbReference type="EC" id="2.3.2.27" evidence="5 18"/>
<dbReference type="PROSITE" id="PS50294">
    <property type="entry name" value="WD_REPEATS_REGION"/>
    <property type="match status" value="3"/>
</dbReference>
<evidence type="ECO:0000256" key="6">
    <source>
        <dbReference type="ARBA" id="ARBA00015618"/>
    </source>
</evidence>
<evidence type="ECO:0000256" key="2">
    <source>
        <dbReference type="ARBA" id="ARBA00004642"/>
    </source>
</evidence>
<keyword evidence="14 18" id="KW-0508">mRNA splicing</keyword>
<comment type="subunit">
    <text evidence="18">Homotetramer.</text>
</comment>
<feature type="domain" description="U-box" evidence="20">
    <location>
        <begin position="1"/>
        <end position="70"/>
    </location>
</feature>
<evidence type="ECO:0000256" key="15">
    <source>
        <dbReference type="ARBA" id="ARBA00023204"/>
    </source>
</evidence>
<evidence type="ECO:0000313" key="21">
    <source>
        <dbReference type="EMBL" id="KAG5175921.1"/>
    </source>
</evidence>
<keyword evidence="11" id="KW-0677">Repeat</keyword>
<keyword evidence="12 18" id="KW-0227">DNA damage</keyword>
<evidence type="ECO:0000256" key="10">
    <source>
        <dbReference type="ARBA" id="ARBA00022728"/>
    </source>
</evidence>
<protein>
    <recommendedName>
        <fullName evidence="6 18">Pre-mRNA-processing factor 19</fullName>
        <ecNumber evidence="5 18">2.3.2.27</ecNumber>
    </recommendedName>
</protein>
<keyword evidence="13 18" id="KW-0833">Ubl conjugation pathway</keyword>
<evidence type="ECO:0000256" key="13">
    <source>
        <dbReference type="ARBA" id="ARBA00022786"/>
    </source>
</evidence>
<feature type="repeat" description="WD" evidence="17">
    <location>
        <begin position="255"/>
        <end position="289"/>
    </location>
</feature>
<evidence type="ECO:0000313" key="22">
    <source>
        <dbReference type="Proteomes" id="UP000664859"/>
    </source>
</evidence>
<dbReference type="PANTHER" id="PTHR43995">
    <property type="entry name" value="PRE-MRNA-PROCESSING FACTOR 19"/>
    <property type="match status" value="1"/>
</dbReference>
<keyword evidence="9 18" id="KW-0808">Transferase</keyword>
<dbReference type="Gene3D" id="2.130.10.10">
    <property type="entry name" value="YVTN repeat-like/Quinoprotein amine dehydrogenase"/>
    <property type="match status" value="1"/>
</dbReference>
<accession>A0A835YI40</accession>
<dbReference type="PROSITE" id="PS51698">
    <property type="entry name" value="U_BOX"/>
    <property type="match status" value="1"/>
</dbReference>
<sequence>MNCAISGEVPEVPVVSRKTGHLFERRLIEKYIDAEGKCPITGEPLGVDDLMDVKSNKVVRPRPATATSIPGLLALMQNEWDDLMVETYTLKQHLDTTRQELSQALYQQDASARVIARLMRERDEARQQLQAQRAALAQAAAAGAPAAEVAPMEVEPAVVEDIPAKIADTVMSELTNTWKALTKSRKKRVIPVDLVSADDMANWVEASSQTLHKTTPAGITCLALSPQDASLTLTGGVDKTAILFNRESGVQSALLSGHSKKVLDVAFGKGGEVLLTASADGTAKSWDLEGMLLHTFQGHKGEVTAICGHPTGRYAATAGRDKAWGFHELESGSCLRLVKEEGFEAGYECARWHPDGLILGTGTGDAQVRIWDMKTQNNVASFKGHEGGVVGSIAFSENGYYMASGGSDGTARLWDLRKLKNFHTLTLGSAAGTPVVVTFDHSGTYLAVSANTTIQVHVVKEWALATTLGQFKKPITGVAFAPSAKSLAATSMDRTLRFFEAAE</sequence>
<evidence type="ECO:0000256" key="12">
    <source>
        <dbReference type="ARBA" id="ARBA00022763"/>
    </source>
</evidence>
<dbReference type="CDD" id="cd16656">
    <property type="entry name" value="RING-Ubox_PRP19"/>
    <property type="match status" value="1"/>
</dbReference>
<keyword evidence="10 18" id="KW-0747">Spliceosome</keyword>
<dbReference type="GO" id="GO:0000398">
    <property type="term" value="P:mRNA splicing, via spliceosome"/>
    <property type="evidence" value="ECO:0007669"/>
    <property type="project" value="InterPro"/>
</dbReference>
<dbReference type="PRINTS" id="PR00320">
    <property type="entry name" value="GPROTEINBRPT"/>
</dbReference>
<reference evidence="21" key="1">
    <citation type="submission" date="2021-02" db="EMBL/GenBank/DDBJ databases">
        <title>First Annotated Genome of the Yellow-green Alga Tribonema minus.</title>
        <authorList>
            <person name="Mahan K.M."/>
        </authorList>
    </citation>
    <scope>NUCLEOTIDE SEQUENCE</scope>
    <source>
        <strain evidence="21">UTEX B ZZ1240</strain>
    </source>
</reference>
<dbReference type="InterPro" id="IPR001680">
    <property type="entry name" value="WD40_rpt"/>
</dbReference>
<dbReference type="SMART" id="SM00320">
    <property type="entry name" value="WD40"/>
    <property type="match status" value="6"/>
</dbReference>
<dbReference type="PANTHER" id="PTHR43995:SF1">
    <property type="entry name" value="PRE-MRNA-PROCESSING FACTOR 19"/>
    <property type="match status" value="1"/>
</dbReference>
<dbReference type="GO" id="GO:0006281">
    <property type="term" value="P:DNA repair"/>
    <property type="evidence" value="ECO:0007669"/>
    <property type="project" value="UniProtKB-KW"/>
</dbReference>
<dbReference type="InterPro" id="IPR013915">
    <property type="entry name" value="Prp19_cc"/>
</dbReference>
<dbReference type="Gene3D" id="3.30.40.10">
    <property type="entry name" value="Zinc/RING finger domain, C3HC4 (zinc finger)"/>
    <property type="match status" value="1"/>
</dbReference>
<keyword evidence="8 18" id="KW-0507">mRNA processing</keyword>
<dbReference type="GO" id="GO:0000974">
    <property type="term" value="C:Prp19 complex"/>
    <property type="evidence" value="ECO:0007669"/>
    <property type="project" value="UniProtKB-UniRule"/>
</dbReference>
<dbReference type="InterPro" id="IPR003613">
    <property type="entry name" value="Ubox_domain"/>
</dbReference>
<feature type="repeat" description="WD" evidence="17">
    <location>
        <begin position="390"/>
        <end position="424"/>
    </location>
</feature>
<dbReference type="EMBL" id="JAFCMP010000543">
    <property type="protein sequence ID" value="KAG5175921.1"/>
    <property type="molecule type" value="Genomic_DNA"/>
</dbReference>
<comment type="subcellular location">
    <subcellularLocation>
        <location evidence="2">Nucleus</location>
        <location evidence="2">Nucleoplasm</location>
    </subcellularLocation>
</comment>
<dbReference type="InterPro" id="IPR055340">
    <property type="entry name" value="RING-Ubox_PRP19"/>
</dbReference>
<dbReference type="GO" id="GO:0061630">
    <property type="term" value="F:ubiquitin protein ligase activity"/>
    <property type="evidence" value="ECO:0007669"/>
    <property type="project" value="UniProtKB-UniRule"/>
</dbReference>
<dbReference type="PROSITE" id="PS50082">
    <property type="entry name" value="WD_REPEATS_2"/>
    <property type="match status" value="3"/>
</dbReference>
<evidence type="ECO:0000259" key="20">
    <source>
        <dbReference type="PROSITE" id="PS51698"/>
    </source>
</evidence>
<keyword evidence="19" id="KW-0175">Coiled coil</keyword>
<dbReference type="InterPro" id="IPR013083">
    <property type="entry name" value="Znf_RING/FYVE/PHD"/>
</dbReference>
<dbReference type="SUPFAM" id="SSF50978">
    <property type="entry name" value="WD40 repeat-like"/>
    <property type="match status" value="1"/>
</dbReference>
<evidence type="ECO:0000256" key="18">
    <source>
        <dbReference type="RuleBase" id="RU367101"/>
    </source>
</evidence>
<dbReference type="InterPro" id="IPR019775">
    <property type="entry name" value="WD40_repeat_CS"/>
</dbReference>
<dbReference type="Proteomes" id="UP000664859">
    <property type="component" value="Unassembled WGS sequence"/>
</dbReference>
<evidence type="ECO:0000256" key="17">
    <source>
        <dbReference type="PROSITE-ProRule" id="PRU00221"/>
    </source>
</evidence>
<comment type="catalytic activity">
    <reaction evidence="1 18">
        <text>S-ubiquitinyl-[E2 ubiquitin-conjugating enzyme]-L-cysteine + [acceptor protein]-L-lysine = [E2 ubiquitin-conjugating enzyme]-L-cysteine + N(6)-ubiquitinyl-[acceptor protein]-L-lysine.</text>
        <dbReference type="EC" id="2.3.2.27"/>
    </reaction>
</comment>
<evidence type="ECO:0000256" key="11">
    <source>
        <dbReference type="ARBA" id="ARBA00022737"/>
    </source>
</evidence>
<dbReference type="GO" id="GO:0071006">
    <property type="term" value="C:U2-type catalytic step 1 spliceosome"/>
    <property type="evidence" value="ECO:0007669"/>
    <property type="project" value="TreeGrafter"/>
</dbReference>
<dbReference type="OrthoDB" id="687049at2759"/>
<evidence type="ECO:0000256" key="9">
    <source>
        <dbReference type="ARBA" id="ARBA00022679"/>
    </source>
</evidence>
<comment type="pathway">
    <text evidence="3 18">Protein modification; protein ubiquitination.</text>
</comment>
<dbReference type="GO" id="GO:0005654">
    <property type="term" value="C:nucleoplasm"/>
    <property type="evidence" value="ECO:0007669"/>
    <property type="project" value="UniProtKB-SubCell"/>
</dbReference>
<keyword evidence="22" id="KW-1185">Reference proteome</keyword>
<dbReference type="SUPFAM" id="SSF57850">
    <property type="entry name" value="RING/U-box"/>
    <property type="match status" value="1"/>
</dbReference>
<keyword evidence="7 17" id="KW-0853">WD repeat</keyword>
<dbReference type="GO" id="GO:0070534">
    <property type="term" value="P:protein K63-linked ubiquitination"/>
    <property type="evidence" value="ECO:0007669"/>
    <property type="project" value="UniProtKB-UniRule"/>
</dbReference>
<gene>
    <name evidence="21" type="ORF">JKP88DRAFT_190129</name>
</gene>
<dbReference type="InterPro" id="IPR036322">
    <property type="entry name" value="WD40_repeat_dom_sf"/>
</dbReference>
<comment type="caution">
    <text evidence="21">The sequence shown here is derived from an EMBL/GenBank/DDBJ whole genome shotgun (WGS) entry which is preliminary data.</text>
</comment>
<dbReference type="Pfam" id="PF24814">
    <property type="entry name" value="WD40_Prp19"/>
    <property type="match status" value="1"/>
</dbReference>
<evidence type="ECO:0000256" key="14">
    <source>
        <dbReference type="ARBA" id="ARBA00023187"/>
    </source>
</evidence>
<dbReference type="SMART" id="SM00504">
    <property type="entry name" value="Ubox"/>
    <property type="match status" value="1"/>
</dbReference>
<evidence type="ECO:0000256" key="3">
    <source>
        <dbReference type="ARBA" id="ARBA00004906"/>
    </source>
</evidence>